<dbReference type="NCBIfam" id="NF037979">
    <property type="entry name" value="Na_transp"/>
    <property type="match status" value="1"/>
</dbReference>
<dbReference type="InterPro" id="IPR037272">
    <property type="entry name" value="SNS_sf"/>
</dbReference>
<sequence>MKEKKSNFSNSIGFVLAAAGSAVGVGNIWRFPYLCAKDGGGLFLIIYLILVLTFGFVLLTTDIAIGRKTKQNALKAFGTLHPKWRFLGYLTFLVPALIMTYYSVIGGWITKYFCEYIISDGSALSKDSYFTSFITSKVSPIVFMLIFLALTAWIVYRGVEKGIEKFSRFIMPGLIILILVIAIFSLTLSKKDTDGTVRTGLQGLWVYLYPDFSGLTVKRFLEILLDAMSQLFFSLSVSMGIMVTYGSYVKDDVNLNKSINQIEIFDTGVAFLAGMMIIPAVFVFLGTDGMASGPSLIFISLPKVFEAMGPVGKITAIAFFLMMGFAALTSCVSVMETLVANCMEIFHKTRKQMCSMIGIYSLITAVLICLGYNALYFELPLPNGATAQLLDVMDYISNSFLMPFISFLTSILVGWVIGPKYIISEVERNGEHFGRARLYSFMIRFVVPVVMLILFLVSTGIGNLF</sequence>
<dbReference type="InterPro" id="IPR000175">
    <property type="entry name" value="Na/ntran_symport"/>
</dbReference>
<feature type="transmembrane region" description="Helical" evidence="6">
    <location>
        <begin position="311"/>
        <end position="335"/>
    </location>
</feature>
<dbReference type="Proteomes" id="UP001652409">
    <property type="component" value="Unassembled WGS sequence"/>
</dbReference>
<dbReference type="PANTHER" id="PTHR42948:SF1">
    <property type="entry name" value="TRANSPORTER"/>
    <property type="match status" value="1"/>
</dbReference>
<feature type="transmembrane region" description="Helical" evidence="6">
    <location>
        <begin position="395"/>
        <end position="417"/>
    </location>
</feature>
<keyword evidence="3 6" id="KW-0812">Transmembrane</keyword>
<feature type="transmembrane region" description="Helical" evidence="6">
    <location>
        <begin position="41"/>
        <end position="65"/>
    </location>
</feature>
<feature type="transmembrane region" description="Helical" evidence="6">
    <location>
        <begin position="269"/>
        <end position="291"/>
    </location>
</feature>
<feature type="transmembrane region" description="Helical" evidence="6">
    <location>
        <begin position="86"/>
        <end position="109"/>
    </location>
</feature>
<dbReference type="EMBL" id="JAOQJL010000008">
    <property type="protein sequence ID" value="MCU6764824.1"/>
    <property type="molecule type" value="Genomic_DNA"/>
</dbReference>
<dbReference type="InterPro" id="IPR047218">
    <property type="entry name" value="YocR/YhdH-like"/>
</dbReference>
<feature type="transmembrane region" description="Helical" evidence="6">
    <location>
        <begin position="438"/>
        <end position="461"/>
    </location>
</feature>
<reference evidence="7 8" key="1">
    <citation type="journal article" date="2021" name="ISME Commun">
        <title>Automated analysis of genomic sequences facilitates high-throughput and comprehensive description of bacteria.</title>
        <authorList>
            <person name="Hitch T.C.A."/>
        </authorList>
    </citation>
    <scope>NUCLEOTIDE SEQUENCE [LARGE SCALE GENOMIC DNA]</scope>
    <source>
        <strain evidence="7 8">Sanger_23</strain>
    </source>
</reference>
<keyword evidence="8" id="KW-1185">Reference proteome</keyword>
<comment type="subcellular location">
    <subcellularLocation>
        <location evidence="1">Membrane</location>
        <topology evidence="1">Multi-pass membrane protein</topology>
    </subcellularLocation>
</comment>
<feature type="transmembrane region" description="Helical" evidence="6">
    <location>
        <begin position="129"/>
        <end position="156"/>
    </location>
</feature>
<keyword evidence="2" id="KW-0813">Transport</keyword>
<dbReference type="CDD" id="cd10336">
    <property type="entry name" value="SLC6sbd_Tyt1-Like"/>
    <property type="match status" value="1"/>
</dbReference>
<evidence type="ECO:0000256" key="1">
    <source>
        <dbReference type="ARBA" id="ARBA00004141"/>
    </source>
</evidence>
<accession>A0ABT2TRH1</accession>
<dbReference type="PANTHER" id="PTHR42948">
    <property type="entry name" value="TRANSPORTER"/>
    <property type="match status" value="1"/>
</dbReference>
<feature type="transmembrane region" description="Helical" evidence="6">
    <location>
        <begin position="168"/>
        <end position="188"/>
    </location>
</feature>
<comment type="caution">
    <text evidence="7">The sequence shown here is derived from an EMBL/GenBank/DDBJ whole genome shotgun (WGS) entry which is preliminary data.</text>
</comment>
<keyword evidence="5 6" id="KW-0472">Membrane</keyword>
<dbReference type="PROSITE" id="PS50267">
    <property type="entry name" value="NA_NEUROTRAN_SYMP_3"/>
    <property type="match status" value="1"/>
</dbReference>
<evidence type="ECO:0000256" key="5">
    <source>
        <dbReference type="ARBA" id="ARBA00023136"/>
    </source>
</evidence>
<gene>
    <name evidence="7" type="ORF">OCV61_05275</name>
</gene>
<feature type="transmembrane region" description="Helical" evidence="6">
    <location>
        <begin position="356"/>
        <end position="375"/>
    </location>
</feature>
<organism evidence="7 8">
    <name type="scientific">Blautia ammoniilytica</name>
    <dbReference type="NCBI Taxonomy" id="2981782"/>
    <lineage>
        <taxon>Bacteria</taxon>
        <taxon>Bacillati</taxon>
        <taxon>Bacillota</taxon>
        <taxon>Clostridia</taxon>
        <taxon>Lachnospirales</taxon>
        <taxon>Lachnospiraceae</taxon>
        <taxon>Blautia</taxon>
    </lineage>
</organism>
<dbReference type="Pfam" id="PF00209">
    <property type="entry name" value="SNF"/>
    <property type="match status" value="2"/>
</dbReference>
<dbReference type="PRINTS" id="PR00176">
    <property type="entry name" value="NANEUSMPORT"/>
</dbReference>
<dbReference type="RefSeq" id="WP_158420914.1">
    <property type="nucleotide sequence ID" value="NZ_JAOQJL010000008.1"/>
</dbReference>
<feature type="transmembrane region" description="Helical" evidence="6">
    <location>
        <begin position="12"/>
        <end position="29"/>
    </location>
</feature>
<evidence type="ECO:0000256" key="2">
    <source>
        <dbReference type="ARBA" id="ARBA00022448"/>
    </source>
</evidence>
<evidence type="ECO:0000256" key="4">
    <source>
        <dbReference type="ARBA" id="ARBA00022989"/>
    </source>
</evidence>
<evidence type="ECO:0000313" key="8">
    <source>
        <dbReference type="Proteomes" id="UP001652409"/>
    </source>
</evidence>
<evidence type="ECO:0000256" key="3">
    <source>
        <dbReference type="ARBA" id="ARBA00022692"/>
    </source>
</evidence>
<protein>
    <submittedName>
        <fullName evidence="7">Sodium-dependent transporter</fullName>
    </submittedName>
</protein>
<keyword evidence="4 6" id="KW-1133">Transmembrane helix</keyword>
<name>A0ABT2TRH1_9FIRM</name>
<proteinExistence type="predicted"/>
<feature type="transmembrane region" description="Helical" evidence="6">
    <location>
        <begin position="227"/>
        <end position="248"/>
    </location>
</feature>
<evidence type="ECO:0000313" key="7">
    <source>
        <dbReference type="EMBL" id="MCU6764824.1"/>
    </source>
</evidence>
<dbReference type="SUPFAM" id="SSF161070">
    <property type="entry name" value="SNF-like"/>
    <property type="match status" value="1"/>
</dbReference>
<evidence type="ECO:0000256" key="6">
    <source>
        <dbReference type="SAM" id="Phobius"/>
    </source>
</evidence>